<reference evidence="1" key="2">
    <citation type="journal article" date="2015" name="Fish Shellfish Immunol.">
        <title>Early steps in the European eel (Anguilla anguilla)-Vibrio vulnificus interaction in the gills: Role of the RtxA13 toxin.</title>
        <authorList>
            <person name="Callol A."/>
            <person name="Pajuelo D."/>
            <person name="Ebbesson L."/>
            <person name="Teles M."/>
            <person name="MacKenzie S."/>
            <person name="Amaro C."/>
        </authorList>
    </citation>
    <scope>NUCLEOTIDE SEQUENCE</scope>
</reference>
<evidence type="ECO:0000313" key="1">
    <source>
        <dbReference type="EMBL" id="JAH57741.1"/>
    </source>
</evidence>
<accession>A0A0E9TW24</accession>
<organism evidence="1">
    <name type="scientific">Anguilla anguilla</name>
    <name type="common">European freshwater eel</name>
    <name type="synonym">Muraena anguilla</name>
    <dbReference type="NCBI Taxonomy" id="7936"/>
    <lineage>
        <taxon>Eukaryota</taxon>
        <taxon>Metazoa</taxon>
        <taxon>Chordata</taxon>
        <taxon>Craniata</taxon>
        <taxon>Vertebrata</taxon>
        <taxon>Euteleostomi</taxon>
        <taxon>Actinopterygii</taxon>
        <taxon>Neopterygii</taxon>
        <taxon>Teleostei</taxon>
        <taxon>Anguilliformes</taxon>
        <taxon>Anguillidae</taxon>
        <taxon>Anguilla</taxon>
    </lineage>
</organism>
<proteinExistence type="predicted"/>
<name>A0A0E9TW24_ANGAN</name>
<reference evidence="1" key="1">
    <citation type="submission" date="2014-11" db="EMBL/GenBank/DDBJ databases">
        <authorList>
            <person name="Amaro Gonzalez C."/>
        </authorList>
    </citation>
    <scope>NUCLEOTIDE SEQUENCE</scope>
</reference>
<protein>
    <submittedName>
        <fullName evidence="1">Uncharacterized protein</fullName>
    </submittedName>
</protein>
<dbReference type="EMBL" id="GBXM01050836">
    <property type="protein sequence ID" value="JAH57741.1"/>
    <property type="molecule type" value="Transcribed_RNA"/>
</dbReference>
<dbReference type="AlphaFoldDB" id="A0A0E9TW24"/>
<sequence length="31" mass="3718">MTYDKCYYSARHWPDFSLQCGWPSLANQMFA</sequence>